<feature type="region of interest" description="Disordered" evidence="10">
    <location>
        <begin position="552"/>
        <end position="572"/>
    </location>
</feature>
<feature type="domain" description="Topo IIA-type catalytic" evidence="11">
    <location>
        <begin position="34"/>
        <end position="533"/>
    </location>
</feature>
<sequence length="894" mass="98228">MGELAKEIIPVSIENELKGSYLDYAMSVIVGRALPDVRDGLKPVHRRVLFAMSELKNDWNKPYKKSARIVGDVIGKYHPHGDSAVYDTIVRMAQPFSMRYTLVDGQGNFGSVDGDSAAAMRYTEIRMAKIAHHLLMDLEKETVDFVPNYDGTEFMPSVMPSRVPGLLVNGSAGIAVGMATNIPPHNLGEIIDGCLAVIDNADITIDELIDHIPGPDFPTGAFINGRAGILEAYKTGRGRIYMRARHHFEDMEKGNRQSIVFTEIPYQLNKAKVIERIAELVKEKKLEGISELRDESDKDGMRIVIELRRGENPDVVVNNIFTQTQLQSVFGINMVALVDGRPQLLNIKQILECFVKHRREVVTRRTIFELRKARERGHILEGLAVSLANIDRVIELIRTSPTSAEAKEKIVGEAWQPGNVVAMLERAGADACRPDDLDAGYGFVGGAYHLSPDQAQAILDLRLHRLTGLEHDKLLGEYKSLIELIGELLNILSSPDRLMEVIREELEEVRDAFGDARRTEILTSRQDLTIADLIDEAPMVVTISNTGYAKSQPLEEYQSQRRGGRGKSSASMKDEDHIEHLLVTSSHDTIMLFSNFGKVYWLRVFEIPVASRGAKGRPIINLLPLREGESISALLPLPVVEDAGKEEGDDDVADDVTIEASSYIFMATANGTVKKTAMQNFARPRSTGLIALSLDETDELVGVSVTTGENDIMLVSSSGKTIRFKESDVRAMGRTAAGVRGIRLGEDAKVVSLIVPQEGSAVLMACENGYGKRTAVEDFPVYGRGGQGVIGIQVSERNGPVIGAAQVDETDEIILITDQGTLVRTRVTEVSCQGRNTQGVTLIRLTNDEHLVGIERVVEDDEVDIEIDEADGAVVDQAPSDGDESPDIAETDTE</sequence>
<keyword evidence="6 8" id="KW-0238">DNA-binding</keyword>
<evidence type="ECO:0000256" key="7">
    <source>
        <dbReference type="ARBA" id="ARBA00023235"/>
    </source>
</evidence>
<dbReference type="GO" id="GO:0003918">
    <property type="term" value="F:DNA topoisomerase type II (double strand cut, ATP-hydrolyzing) activity"/>
    <property type="evidence" value="ECO:0007669"/>
    <property type="project" value="UniProtKB-EC"/>
</dbReference>
<dbReference type="Pfam" id="PF03989">
    <property type="entry name" value="DNA_gyraseA_C"/>
    <property type="match status" value="6"/>
</dbReference>
<dbReference type="InterPro" id="IPR035516">
    <property type="entry name" value="Gyrase/topoIV_suA_C"/>
</dbReference>
<feature type="short sequence motif" description="GyrA-box" evidence="8">
    <location>
        <begin position="560"/>
        <end position="566"/>
    </location>
</feature>
<dbReference type="InterPro" id="IPR013758">
    <property type="entry name" value="Topo_IIA_A/C_ab"/>
</dbReference>
<dbReference type="InterPro" id="IPR005743">
    <property type="entry name" value="GyrA"/>
</dbReference>
<dbReference type="Proteomes" id="UP001139522">
    <property type="component" value="Unassembled WGS sequence"/>
</dbReference>
<accession>A0ABT5WC52</accession>
<dbReference type="RefSeq" id="WP_275564961.1">
    <property type="nucleotide sequence ID" value="NZ_JAMZEG020000001.1"/>
</dbReference>
<evidence type="ECO:0000313" key="13">
    <source>
        <dbReference type="Proteomes" id="UP001139522"/>
    </source>
</evidence>
<protein>
    <recommendedName>
        <fullName evidence="8">DNA gyrase subunit A</fullName>
        <ecNumber evidence="8">5.6.2.2</ecNumber>
    </recommendedName>
</protein>
<dbReference type="PANTHER" id="PTHR43493">
    <property type="entry name" value="DNA GYRASE/TOPOISOMERASE SUBUNIT A"/>
    <property type="match status" value="1"/>
</dbReference>
<name>A0ABT5WC52_9GAMM</name>
<gene>
    <name evidence="8 12" type="primary">gyrA</name>
    <name evidence="12" type="ORF">M3I01_005455</name>
</gene>
<comment type="miscellaneous">
    <text evidence="8">Few gyrases are as efficient as E.coli at forming negative supercoils. Not all organisms have 2 type II topoisomerases; in organisms with a single type II topoisomerase this enzyme also has to decatenate newly replicated chromosomes.</text>
</comment>
<dbReference type="InterPro" id="IPR013760">
    <property type="entry name" value="Topo_IIA-like_dom_sf"/>
</dbReference>
<evidence type="ECO:0000256" key="6">
    <source>
        <dbReference type="ARBA" id="ARBA00023125"/>
    </source>
</evidence>
<dbReference type="Gene3D" id="1.10.268.10">
    <property type="entry name" value="Topoisomerase, domain 3"/>
    <property type="match status" value="1"/>
</dbReference>
<comment type="function">
    <text evidence="8">A type II topoisomerase that negatively supercoils closed circular double-stranded (ds) DNA in an ATP-dependent manner to modulate DNA topology and maintain chromosomes in an underwound state. Negative supercoiling favors strand separation, and DNA replication, transcription, recombination and repair, all of which involve strand separation. Also able to catalyze the interconversion of other topological isomers of dsDNA rings, including catenanes and knotted rings. Type II topoisomerases break and join 2 DNA strands simultaneously in an ATP-dependent manner.</text>
</comment>
<keyword evidence="7 8" id="KW-0413">Isomerase</keyword>
<dbReference type="PANTHER" id="PTHR43493:SF5">
    <property type="entry name" value="DNA GYRASE SUBUNIT A, CHLOROPLASTIC_MITOCHONDRIAL"/>
    <property type="match status" value="1"/>
</dbReference>
<evidence type="ECO:0000256" key="10">
    <source>
        <dbReference type="SAM" id="MobiDB-lite"/>
    </source>
</evidence>
<evidence type="ECO:0000256" key="3">
    <source>
        <dbReference type="ARBA" id="ARBA00022741"/>
    </source>
</evidence>
<dbReference type="InterPro" id="IPR013757">
    <property type="entry name" value="Topo_IIA_A_a_sf"/>
</dbReference>
<feature type="active site" description="O-(5'-phospho-DNA)-tyrosine intermediate" evidence="8 9">
    <location>
        <position position="122"/>
    </location>
</feature>
<dbReference type="InterPro" id="IPR050220">
    <property type="entry name" value="Type_II_DNA_Topoisomerases"/>
</dbReference>
<keyword evidence="4 8" id="KW-0067">ATP-binding</keyword>
<dbReference type="InterPro" id="IPR002205">
    <property type="entry name" value="Topo_IIA_dom_A"/>
</dbReference>
<dbReference type="Gene3D" id="3.90.199.10">
    <property type="entry name" value="Topoisomerase II, domain 5"/>
    <property type="match status" value="1"/>
</dbReference>
<keyword evidence="5 8" id="KW-0799">Topoisomerase</keyword>
<proteinExistence type="inferred from homology"/>
<dbReference type="HAMAP" id="MF_01897">
    <property type="entry name" value="GyrA"/>
    <property type="match status" value="1"/>
</dbReference>
<dbReference type="EMBL" id="JAMZEG020000001">
    <property type="protein sequence ID" value="MDE8602378.1"/>
    <property type="molecule type" value="Genomic_DNA"/>
</dbReference>
<evidence type="ECO:0000256" key="2">
    <source>
        <dbReference type="ARBA" id="ARBA00008263"/>
    </source>
</evidence>
<dbReference type="PROSITE" id="PS52040">
    <property type="entry name" value="TOPO_IIA"/>
    <property type="match status" value="1"/>
</dbReference>
<keyword evidence="13" id="KW-1185">Reference proteome</keyword>
<evidence type="ECO:0000256" key="4">
    <source>
        <dbReference type="ARBA" id="ARBA00022840"/>
    </source>
</evidence>
<dbReference type="NCBIfam" id="NF004043">
    <property type="entry name" value="PRK05560.1"/>
    <property type="match status" value="1"/>
</dbReference>
<dbReference type="Pfam" id="PF00521">
    <property type="entry name" value="DNA_topoisoIV"/>
    <property type="match status" value="1"/>
</dbReference>
<feature type="region of interest" description="Disordered" evidence="10">
    <location>
        <begin position="870"/>
        <end position="894"/>
    </location>
</feature>
<keyword evidence="3 8" id="KW-0547">Nucleotide-binding</keyword>
<reference evidence="12" key="1">
    <citation type="submission" date="2023-01" db="EMBL/GenBank/DDBJ databases">
        <title>Psychroserpens sp. MSW6 and Marinomonas sp. RSW2, isolated from seawater.</title>
        <authorList>
            <person name="Kristyanto S."/>
            <person name="Jung J."/>
            <person name="Kim J.M."/>
            <person name="Jeon C.O."/>
        </authorList>
    </citation>
    <scope>NUCLEOTIDE SEQUENCE</scope>
    <source>
        <strain evidence="12">RSW2</strain>
    </source>
</reference>
<evidence type="ECO:0000256" key="9">
    <source>
        <dbReference type="PROSITE-ProRule" id="PRU01384"/>
    </source>
</evidence>
<comment type="similarity">
    <text evidence="2 8">Belongs to the type II topoisomerase GyrA/ParC subunit family.</text>
</comment>
<comment type="catalytic activity">
    <reaction evidence="1 8 9">
        <text>ATP-dependent breakage, passage and rejoining of double-stranded DNA.</text>
        <dbReference type="EC" id="5.6.2.2"/>
    </reaction>
</comment>
<dbReference type="SUPFAM" id="SSF101904">
    <property type="entry name" value="GyrA/ParC C-terminal domain-like"/>
    <property type="match status" value="1"/>
</dbReference>
<dbReference type="NCBIfam" id="TIGR01063">
    <property type="entry name" value="gyrA"/>
    <property type="match status" value="1"/>
</dbReference>
<dbReference type="InterPro" id="IPR006691">
    <property type="entry name" value="GyrA/parC_rep"/>
</dbReference>
<evidence type="ECO:0000256" key="1">
    <source>
        <dbReference type="ARBA" id="ARBA00000185"/>
    </source>
</evidence>
<organism evidence="12 13">
    <name type="scientific">Marinomonas maritima</name>
    <dbReference type="NCBI Taxonomy" id="2940935"/>
    <lineage>
        <taxon>Bacteria</taxon>
        <taxon>Pseudomonadati</taxon>
        <taxon>Pseudomonadota</taxon>
        <taxon>Gammaproteobacteria</taxon>
        <taxon>Oceanospirillales</taxon>
        <taxon>Oceanospirillaceae</taxon>
        <taxon>Marinomonas</taxon>
    </lineage>
</organism>
<dbReference type="NCBIfam" id="NF004044">
    <property type="entry name" value="PRK05561.1"/>
    <property type="match status" value="1"/>
</dbReference>
<comment type="caution">
    <text evidence="12">The sequence shown here is derived from an EMBL/GenBank/DDBJ whole genome shotgun (WGS) entry which is preliminary data.</text>
</comment>
<feature type="compositionally biased region" description="Acidic residues" evidence="10">
    <location>
        <begin position="881"/>
        <end position="894"/>
    </location>
</feature>
<evidence type="ECO:0000313" key="12">
    <source>
        <dbReference type="EMBL" id="MDE8602378.1"/>
    </source>
</evidence>
<dbReference type="EC" id="5.6.2.2" evidence="8"/>
<comment type="subunit">
    <text evidence="8">Heterotetramer, composed of two GyrA and two GyrB chains. In the heterotetramer, GyrA contains the active site tyrosine that forms a transient covalent intermediate with DNA, while GyrB binds cofactors and catalyzes ATP hydrolysis.</text>
</comment>
<evidence type="ECO:0000256" key="8">
    <source>
        <dbReference type="HAMAP-Rule" id="MF_01897"/>
    </source>
</evidence>
<dbReference type="Gene3D" id="3.30.1360.40">
    <property type="match status" value="1"/>
</dbReference>
<evidence type="ECO:0000256" key="5">
    <source>
        <dbReference type="ARBA" id="ARBA00023029"/>
    </source>
</evidence>
<dbReference type="SUPFAM" id="SSF56719">
    <property type="entry name" value="Type II DNA topoisomerase"/>
    <property type="match status" value="1"/>
</dbReference>
<keyword evidence="8" id="KW-0963">Cytoplasm</keyword>
<dbReference type="CDD" id="cd00187">
    <property type="entry name" value="TOP4c"/>
    <property type="match status" value="1"/>
</dbReference>
<dbReference type="Gene3D" id="2.120.10.90">
    <property type="entry name" value="DNA gyrase/topoisomerase IV, subunit A, C-terminal"/>
    <property type="match status" value="1"/>
</dbReference>
<comment type="subcellular location">
    <subcellularLocation>
        <location evidence="8">Cytoplasm</location>
    </subcellularLocation>
</comment>
<evidence type="ECO:0000259" key="11">
    <source>
        <dbReference type="PROSITE" id="PS52040"/>
    </source>
</evidence>
<dbReference type="SMART" id="SM00434">
    <property type="entry name" value="TOP4c"/>
    <property type="match status" value="1"/>
</dbReference>